<dbReference type="AlphaFoldDB" id="A0A540WDD4"/>
<accession>A0A540WDD4</accession>
<sequence length="63" mass="6954">MAFEETAVHWPSRCRGLATLITLVAHGLSAEQLAAWREPVMARAAGEMTLCEGWRLTSLVEVE</sequence>
<dbReference type="RefSeq" id="WP_141637431.1">
    <property type="nucleotide sequence ID" value="NZ_VIGB01000003.1"/>
</dbReference>
<protein>
    <submittedName>
        <fullName evidence="1">Uncharacterized protein</fullName>
    </submittedName>
</protein>
<name>A0A540WDD4_9ACTN</name>
<keyword evidence="2" id="KW-1185">Reference proteome</keyword>
<dbReference type="Proteomes" id="UP000319103">
    <property type="component" value="Unassembled WGS sequence"/>
</dbReference>
<gene>
    <name evidence="1" type="ORF">E6W39_38640</name>
</gene>
<evidence type="ECO:0000313" key="1">
    <source>
        <dbReference type="EMBL" id="TQF07026.1"/>
    </source>
</evidence>
<comment type="caution">
    <text evidence="1">The sequence shown here is derived from an EMBL/GenBank/DDBJ whole genome shotgun (WGS) entry which is preliminary data.</text>
</comment>
<dbReference type="EMBL" id="VIGB01000003">
    <property type="protein sequence ID" value="TQF07026.1"/>
    <property type="molecule type" value="Genomic_DNA"/>
</dbReference>
<evidence type="ECO:0000313" key="2">
    <source>
        <dbReference type="Proteomes" id="UP000319103"/>
    </source>
</evidence>
<reference evidence="1 2" key="1">
    <citation type="submission" date="2019-06" db="EMBL/GenBank/DDBJ databases">
        <title>Description of Kitasatospora acidophila sp. nov. isolated from pine grove soil, and reclassification of Streptomyces novaecaesareae to Kitasatospora novaeceasareae comb. nov.</title>
        <authorList>
            <person name="Kim M.J."/>
        </authorList>
    </citation>
    <scope>NUCLEOTIDE SEQUENCE [LARGE SCALE GENOMIC DNA]</scope>
    <source>
        <strain evidence="1 2">MMS16-CNU292</strain>
    </source>
</reference>
<dbReference type="OrthoDB" id="9763697at2"/>
<proteinExistence type="predicted"/>
<organism evidence="1 2">
    <name type="scientific">Kitasatospora acidiphila</name>
    <dbReference type="NCBI Taxonomy" id="2567942"/>
    <lineage>
        <taxon>Bacteria</taxon>
        <taxon>Bacillati</taxon>
        <taxon>Actinomycetota</taxon>
        <taxon>Actinomycetes</taxon>
        <taxon>Kitasatosporales</taxon>
        <taxon>Streptomycetaceae</taxon>
        <taxon>Kitasatospora</taxon>
    </lineage>
</organism>